<dbReference type="STRING" id="1642818.AWE51_18130"/>
<dbReference type="InterPro" id="IPR032508">
    <property type="entry name" value="FecR_C"/>
</dbReference>
<dbReference type="EMBL" id="LQRT01000058">
    <property type="protein sequence ID" value="KZS38467.1"/>
    <property type="molecule type" value="Genomic_DNA"/>
</dbReference>
<dbReference type="RefSeq" id="WP_066319569.1">
    <property type="nucleotide sequence ID" value="NZ_LQRT01000058.1"/>
</dbReference>
<keyword evidence="13" id="KW-1185">Reference proteome</keyword>
<dbReference type="PANTHER" id="PTHR30069">
    <property type="entry name" value="TONB-DEPENDENT OUTER MEMBRANE RECEPTOR"/>
    <property type="match status" value="1"/>
</dbReference>
<keyword evidence="2 8" id="KW-0813">Transport</keyword>
<evidence type="ECO:0000256" key="1">
    <source>
        <dbReference type="ARBA" id="ARBA00004571"/>
    </source>
</evidence>
<feature type="signal peptide" evidence="9">
    <location>
        <begin position="1"/>
        <end position="18"/>
    </location>
</feature>
<keyword evidence="4 8" id="KW-0812">Transmembrane</keyword>
<evidence type="ECO:0000256" key="9">
    <source>
        <dbReference type="SAM" id="SignalP"/>
    </source>
</evidence>
<reference evidence="12 13" key="1">
    <citation type="submission" date="2016-01" db="EMBL/GenBank/DDBJ databases">
        <title>The draft genome sequence of Aquimarina sp. RZW4-3-2.</title>
        <authorList>
            <person name="Wang Y."/>
        </authorList>
    </citation>
    <scope>NUCLEOTIDE SEQUENCE [LARGE SCALE GENOMIC DNA]</scope>
    <source>
        <strain evidence="12 13">RZW4-3-2</strain>
    </source>
</reference>
<dbReference type="OrthoDB" id="9803050at2"/>
<keyword evidence="7 8" id="KW-0998">Cell outer membrane</keyword>
<dbReference type="PANTHER" id="PTHR30069:SF29">
    <property type="entry name" value="HEMOGLOBIN AND HEMOGLOBIN-HAPTOGLOBIN-BINDING PROTEIN 1-RELATED"/>
    <property type="match status" value="1"/>
</dbReference>
<dbReference type="SUPFAM" id="SSF56935">
    <property type="entry name" value="Porins"/>
    <property type="match status" value="1"/>
</dbReference>
<dbReference type="Gene3D" id="2.40.170.20">
    <property type="entry name" value="TonB-dependent receptor, beta-barrel domain"/>
    <property type="match status" value="1"/>
</dbReference>
<keyword evidence="6 8" id="KW-0472">Membrane</keyword>
<dbReference type="GO" id="GO:0009279">
    <property type="term" value="C:cell outer membrane"/>
    <property type="evidence" value="ECO:0007669"/>
    <property type="project" value="UniProtKB-SubCell"/>
</dbReference>
<accession>A0A162X7I4</accession>
<feature type="domain" description="TonB-dependent receptor plug" evidence="10">
    <location>
        <begin position="221"/>
        <end position="301"/>
    </location>
</feature>
<dbReference type="GO" id="GO:0015344">
    <property type="term" value="F:siderophore uptake transmembrane transporter activity"/>
    <property type="evidence" value="ECO:0007669"/>
    <property type="project" value="TreeGrafter"/>
</dbReference>
<dbReference type="Gene3D" id="2.170.130.10">
    <property type="entry name" value="TonB-dependent receptor, plug domain"/>
    <property type="match status" value="1"/>
</dbReference>
<evidence type="ECO:0008006" key="14">
    <source>
        <dbReference type="Google" id="ProtNLM"/>
    </source>
</evidence>
<feature type="domain" description="Protein FecR C-terminal" evidence="11">
    <location>
        <begin position="25"/>
        <end position="91"/>
    </location>
</feature>
<dbReference type="InterPro" id="IPR008969">
    <property type="entry name" value="CarboxyPept-like_regulatory"/>
</dbReference>
<evidence type="ECO:0000256" key="3">
    <source>
        <dbReference type="ARBA" id="ARBA00022452"/>
    </source>
</evidence>
<protein>
    <recommendedName>
        <fullName evidence="14">TonB-dependent receptor plug domain-containing protein</fullName>
    </recommendedName>
</protein>
<dbReference type="AlphaFoldDB" id="A0A162X7I4"/>
<organism evidence="12 13">
    <name type="scientific">Aquimarina aggregata</name>
    <dbReference type="NCBI Taxonomy" id="1642818"/>
    <lineage>
        <taxon>Bacteria</taxon>
        <taxon>Pseudomonadati</taxon>
        <taxon>Bacteroidota</taxon>
        <taxon>Flavobacteriia</taxon>
        <taxon>Flavobacteriales</taxon>
        <taxon>Flavobacteriaceae</taxon>
        <taxon>Aquimarina</taxon>
    </lineage>
</organism>
<dbReference type="Proteomes" id="UP000076715">
    <property type="component" value="Unassembled WGS sequence"/>
</dbReference>
<evidence type="ECO:0000259" key="11">
    <source>
        <dbReference type="Pfam" id="PF16344"/>
    </source>
</evidence>
<dbReference type="GO" id="GO:0044718">
    <property type="term" value="P:siderophore transmembrane transport"/>
    <property type="evidence" value="ECO:0007669"/>
    <property type="project" value="TreeGrafter"/>
</dbReference>
<evidence type="ECO:0000256" key="5">
    <source>
        <dbReference type="ARBA" id="ARBA00022729"/>
    </source>
</evidence>
<keyword evidence="3 8" id="KW-1134">Transmembrane beta strand</keyword>
<dbReference type="SUPFAM" id="SSF49464">
    <property type="entry name" value="Carboxypeptidase regulatory domain-like"/>
    <property type="match status" value="1"/>
</dbReference>
<dbReference type="InterPro" id="IPR036942">
    <property type="entry name" value="Beta-barrel_TonB_sf"/>
</dbReference>
<dbReference type="Pfam" id="PF16344">
    <property type="entry name" value="FecR_C"/>
    <property type="match status" value="1"/>
</dbReference>
<dbReference type="PROSITE" id="PS52016">
    <property type="entry name" value="TONB_DEPENDENT_REC_3"/>
    <property type="match status" value="1"/>
</dbReference>
<comment type="similarity">
    <text evidence="8">Belongs to the TonB-dependent receptor family.</text>
</comment>
<evidence type="ECO:0000313" key="13">
    <source>
        <dbReference type="Proteomes" id="UP000076715"/>
    </source>
</evidence>
<dbReference type="Gene3D" id="3.55.50.30">
    <property type="match status" value="1"/>
</dbReference>
<dbReference type="Pfam" id="PF07715">
    <property type="entry name" value="Plug"/>
    <property type="match status" value="1"/>
</dbReference>
<evidence type="ECO:0000259" key="10">
    <source>
        <dbReference type="Pfam" id="PF07715"/>
    </source>
</evidence>
<proteinExistence type="inferred from homology"/>
<sequence>MIRLLCVCLFLWSISVFSQERTAPIVFKNTALSQVLPVVEKHYDIKFSYLDALIDDKNISITILSKQSKEEILQILQQKTSLKFEFTGNNYVTITSFKKKDIISVCGYVLDESQKPIKDIRIFLKATRTNLTTNENGYFENLNVPYNSAILISAPGFRQRVLNSKSFLDEECSKIYLINVKEEVLDEVLIEEYLAKGITQNKKIIHVNLKDVEILPGRTEPDILQSIQLTPGVNNPNETATGLFVRGSTPHQNLILWNGIKTYNQGHLFGLLSAFNPYVAKEVDFSKSGVSARYGDRIAGVIDIKSEQEIAKRFTGGAGLNMINADAVIHAPIIKDKVSLQLSGRRSYTDVLETFTYKKFSDRVFQNTKIAETSPLINEDNNFFFADYNANLLIHPSETQKIEVNTIYSKNDLNFKRSDDVDSFSDDLVTENEGYNIKWKSQYTDYISLDISGYYTKYRLNYEFQTNNLGVFTEIENKDNIVTDYGGELHLNYKFSDYQNLSAGYQYSNNNTKYAFITTTPSYELVLDEDDSFLNIHSFYSEYKLENPKNFYVSLGLRLNHYAELNQSFIEPRVFLQKYINKNWEINTSAEYRSQASSQIQESVISDLTLENEVWTLANDEVFPIISSYQFTFGSSFKKNKWYLDIDTYYKKINDITSLTAGFINPVSNTYQNGESSVIGLDFFLKKRWRKYKTWISYSYINTRNKFENINDDEFFPGNWNIEHTVKWSHFYKIKNFQFSLGWLWHTGKAFTNATGVDNTGQIVAIEFDEINGNTLPIYHRLDFSAIYDFKTSTQSNTKYRLGLSLLNLYDRKNILNREFRTTNSLNNQLINSDIFSLGITPNISFRVFW</sequence>
<evidence type="ECO:0000256" key="8">
    <source>
        <dbReference type="PROSITE-ProRule" id="PRU01360"/>
    </source>
</evidence>
<dbReference type="InterPro" id="IPR039426">
    <property type="entry name" value="TonB-dep_rcpt-like"/>
</dbReference>
<dbReference type="InterPro" id="IPR012910">
    <property type="entry name" value="Plug_dom"/>
</dbReference>
<dbReference type="InterPro" id="IPR037066">
    <property type="entry name" value="Plug_dom_sf"/>
</dbReference>
<feature type="chain" id="PRO_5007840723" description="TonB-dependent receptor plug domain-containing protein" evidence="9">
    <location>
        <begin position="19"/>
        <end position="850"/>
    </location>
</feature>
<evidence type="ECO:0000256" key="2">
    <source>
        <dbReference type="ARBA" id="ARBA00022448"/>
    </source>
</evidence>
<comment type="subcellular location">
    <subcellularLocation>
        <location evidence="1 8">Cell outer membrane</location>
        <topology evidence="1 8">Multi-pass membrane protein</topology>
    </subcellularLocation>
</comment>
<keyword evidence="5 9" id="KW-0732">Signal</keyword>
<evidence type="ECO:0000256" key="6">
    <source>
        <dbReference type="ARBA" id="ARBA00023136"/>
    </source>
</evidence>
<evidence type="ECO:0000313" key="12">
    <source>
        <dbReference type="EMBL" id="KZS38467.1"/>
    </source>
</evidence>
<dbReference type="Gene3D" id="2.60.40.1120">
    <property type="entry name" value="Carboxypeptidase-like, regulatory domain"/>
    <property type="match status" value="1"/>
</dbReference>
<evidence type="ECO:0000256" key="7">
    <source>
        <dbReference type="ARBA" id="ARBA00023237"/>
    </source>
</evidence>
<comment type="caution">
    <text evidence="12">The sequence shown here is derived from an EMBL/GenBank/DDBJ whole genome shotgun (WGS) entry which is preliminary data.</text>
</comment>
<gene>
    <name evidence="12" type="ORF">AWE51_18130</name>
</gene>
<evidence type="ECO:0000256" key="4">
    <source>
        <dbReference type="ARBA" id="ARBA00022692"/>
    </source>
</evidence>
<name>A0A162X7I4_9FLAO</name>